<dbReference type="SUPFAM" id="SSF57850">
    <property type="entry name" value="RING/U-box"/>
    <property type="match status" value="1"/>
</dbReference>
<protein>
    <submittedName>
        <fullName evidence="8">E3 ubiquitin-protein ligase TRIM39</fullName>
    </submittedName>
</protein>
<keyword evidence="2" id="KW-0479">Metal-binding</keyword>
<dbReference type="PaxDb" id="8355-A0A1L8EUV3"/>
<dbReference type="Gene3D" id="3.30.40.10">
    <property type="entry name" value="Zinc/RING finger domain, C3HC4 (zinc finger)"/>
    <property type="match status" value="1"/>
</dbReference>
<dbReference type="PANTHER" id="PTHR25465:SF71">
    <property type="entry name" value="E3 UBIQUITIN-PROTEIN LIGASE TRIM39-LIKE"/>
    <property type="match status" value="1"/>
</dbReference>
<dbReference type="CDD" id="cd12891">
    <property type="entry name" value="SPRY_PRY_C-I_2"/>
    <property type="match status" value="1"/>
</dbReference>
<dbReference type="Gene3D" id="3.30.160.60">
    <property type="entry name" value="Classic Zinc Finger"/>
    <property type="match status" value="1"/>
</dbReference>
<dbReference type="InterPro" id="IPR017907">
    <property type="entry name" value="Znf_RING_CS"/>
</dbReference>
<dbReference type="Bgee" id="108701193">
    <property type="expression patterns" value="Expressed in spleen"/>
</dbReference>
<dbReference type="GO" id="GO:0005737">
    <property type="term" value="C:cytoplasm"/>
    <property type="evidence" value="ECO:0007669"/>
    <property type="project" value="UniProtKB-ARBA"/>
</dbReference>
<dbReference type="OrthoDB" id="9049620at2759"/>
<evidence type="ECO:0000313" key="7">
    <source>
        <dbReference type="Proteomes" id="UP000186698"/>
    </source>
</evidence>
<dbReference type="InterPro" id="IPR043136">
    <property type="entry name" value="B30.2/SPRY_sf"/>
</dbReference>
<dbReference type="InterPro" id="IPR003879">
    <property type="entry name" value="Butyrophylin_SPRY"/>
</dbReference>
<keyword evidence="7" id="KW-1185">Reference proteome</keyword>
<proteinExistence type="predicted"/>
<accession>A0A1L8EUV3</accession>
<dbReference type="InterPro" id="IPR027370">
    <property type="entry name" value="Znf-RING_euk"/>
</dbReference>
<dbReference type="Pfam" id="PF00643">
    <property type="entry name" value="zf-B_box"/>
    <property type="match status" value="1"/>
</dbReference>
<evidence type="ECO:0000256" key="3">
    <source>
        <dbReference type="ARBA" id="ARBA00022771"/>
    </source>
</evidence>
<dbReference type="PROSITE" id="PS50188">
    <property type="entry name" value="B302_SPRY"/>
    <property type="match status" value="1"/>
</dbReference>
<dbReference type="RefSeq" id="XP_018090984.1">
    <property type="nucleotide sequence ID" value="XM_018235495.2"/>
</dbReference>
<evidence type="ECO:0000256" key="2">
    <source>
        <dbReference type="ARBA" id="ARBA00022723"/>
    </source>
</evidence>
<dbReference type="AlphaFoldDB" id="A0A1L8EUV3"/>
<dbReference type="SMART" id="SM00184">
    <property type="entry name" value="RING"/>
    <property type="match status" value="1"/>
</dbReference>
<evidence type="ECO:0000313" key="8">
    <source>
        <dbReference type="RefSeq" id="XP_018090984.1"/>
    </source>
</evidence>
<dbReference type="GeneID" id="108701193"/>
<dbReference type="SMART" id="SM00589">
    <property type="entry name" value="PRY"/>
    <property type="match status" value="1"/>
</dbReference>
<dbReference type="InterPro" id="IPR013083">
    <property type="entry name" value="Znf_RING/FYVE/PHD"/>
</dbReference>
<dbReference type="PRINTS" id="PR01407">
    <property type="entry name" value="BUTYPHLNCDUF"/>
</dbReference>
<dbReference type="PANTHER" id="PTHR25465">
    <property type="entry name" value="B-BOX DOMAIN CONTAINING"/>
    <property type="match status" value="1"/>
</dbReference>
<dbReference type="Proteomes" id="UP000186698">
    <property type="component" value="Chromosome 9_10L"/>
</dbReference>
<dbReference type="SUPFAM" id="SSF57845">
    <property type="entry name" value="B-box zinc-binding domain"/>
    <property type="match status" value="1"/>
</dbReference>
<dbReference type="PROSITE" id="PS50089">
    <property type="entry name" value="ZF_RING_2"/>
    <property type="match status" value="1"/>
</dbReference>
<dbReference type="PROSITE" id="PS00518">
    <property type="entry name" value="ZF_RING_1"/>
    <property type="match status" value="1"/>
</dbReference>
<sequence>MASDTLLEELSCSVCTSIFTDPVTLMCGHSFCQDCITKTWDWQEENEEKASCPECRLAFKKRPDLNKNVKLRNIVQKLGCSQSQEQASGPLCNYCINFGGAAVKYCLQCEALLCNNHVDVHSKSEKHVLCEPCTFHHKPLSYYCMDELYSICEGCRQTEEHRDHQVLHLNEASEKRKEKLKTFLQKLTAKKYETEDRIHCQEDLFQLPAPDMVHLLNTKLKQLSCKIHHVEKLCRMTDPFTVLHGWDPDRADVIDVEPEYIRGYGYNDIDAVGDLNEVMAPKLCKTLCDIVTDIKSMKERKLYRKEYIDLQLDINTAANSLNISDDRKAVYSTAIDQGRPESHHRFASSYVLSTRSFSSGRHYWEVEGSDSGIWMVGVAYPSIERKQCGTWTEDEKSWWLCKRGGKYSVKHNGMAIELPHKPACSILGIYIEYEGGRLSFFHLSYPVRHIYTYTATFTESLHAIFSIGSHGWVRIKG</sequence>
<evidence type="ECO:0000256" key="6">
    <source>
        <dbReference type="ARBA" id="ARBA00023054"/>
    </source>
</evidence>
<dbReference type="InterPro" id="IPR001870">
    <property type="entry name" value="B30.2/SPRY"/>
</dbReference>
<dbReference type="Pfam" id="PF13445">
    <property type="entry name" value="zf-RING_UBOX"/>
    <property type="match status" value="1"/>
</dbReference>
<dbReference type="GO" id="GO:0045087">
    <property type="term" value="P:innate immune response"/>
    <property type="evidence" value="ECO:0007669"/>
    <property type="project" value="UniProtKB-KW"/>
</dbReference>
<reference evidence="8" key="1">
    <citation type="submission" date="2025-08" db="UniProtKB">
        <authorList>
            <consortium name="RefSeq"/>
        </authorList>
    </citation>
    <scope>IDENTIFICATION</scope>
    <source>
        <strain evidence="8">J_2021</strain>
        <tissue evidence="8">Erythrocytes</tissue>
    </source>
</reference>
<evidence type="ECO:0000256" key="5">
    <source>
        <dbReference type="ARBA" id="ARBA00022859"/>
    </source>
</evidence>
<dbReference type="Pfam" id="PF00622">
    <property type="entry name" value="SPRY"/>
    <property type="match status" value="1"/>
</dbReference>
<dbReference type="InterPro" id="IPR051051">
    <property type="entry name" value="E3_ubiq-ligase_TRIM/RNF"/>
</dbReference>
<dbReference type="OMA" id="YSICEGC"/>
<keyword evidence="4" id="KW-0862">Zinc</keyword>
<dbReference type="InterPro" id="IPR003877">
    <property type="entry name" value="SPRY_dom"/>
</dbReference>
<dbReference type="Gene3D" id="2.60.120.920">
    <property type="match status" value="1"/>
</dbReference>
<dbReference type="GO" id="GO:0008270">
    <property type="term" value="F:zinc ion binding"/>
    <property type="evidence" value="ECO:0007669"/>
    <property type="project" value="UniProtKB-KW"/>
</dbReference>
<keyword evidence="3" id="KW-0863">Zinc-finger</keyword>
<dbReference type="SMART" id="SM00449">
    <property type="entry name" value="SPRY"/>
    <property type="match status" value="1"/>
</dbReference>
<dbReference type="InterPro" id="IPR001841">
    <property type="entry name" value="Znf_RING"/>
</dbReference>
<dbReference type="InterPro" id="IPR006574">
    <property type="entry name" value="PRY"/>
</dbReference>
<dbReference type="CDD" id="cd16597">
    <property type="entry name" value="RING-HC_TRIM25_C-IV"/>
    <property type="match status" value="1"/>
</dbReference>
<dbReference type="InterPro" id="IPR000315">
    <property type="entry name" value="Znf_B-box"/>
</dbReference>
<dbReference type="SUPFAM" id="SSF49899">
    <property type="entry name" value="Concanavalin A-like lectins/glucanases"/>
    <property type="match status" value="1"/>
</dbReference>
<dbReference type="PROSITE" id="PS50119">
    <property type="entry name" value="ZF_BBOX"/>
    <property type="match status" value="1"/>
</dbReference>
<gene>
    <name evidence="8" type="primary">LOC108701193</name>
</gene>
<name>A0A1L8EUV3_XENLA</name>
<dbReference type="CDD" id="cd19769">
    <property type="entry name" value="Bbox2_TRIM16-like"/>
    <property type="match status" value="1"/>
</dbReference>
<organism evidence="7 8">
    <name type="scientific">Xenopus laevis</name>
    <name type="common">African clawed frog</name>
    <dbReference type="NCBI Taxonomy" id="8355"/>
    <lineage>
        <taxon>Eukaryota</taxon>
        <taxon>Metazoa</taxon>
        <taxon>Chordata</taxon>
        <taxon>Craniata</taxon>
        <taxon>Vertebrata</taxon>
        <taxon>Euteleostomi</taxon>
        <taxon>Amphibia</taxon>
        <taxon>Batrachia</taxon>
        <taxon>Anura</taxon>
        <taxon>Pipoidea</taxon>
        <taxon>Pipidae</taxon>
        <taxon>Xenopodinae</taxon>
        <taxon>Xenopus</taxon>
        <taxon>Xenopus</taxon>
    </lineage>
</organism>
<dbReference type="KEGG" id="xla:108701193"/>
<evidence type="ECO:0000256" key="4">
    <source>
        <dbReference type="ARBA" id="ARBA00022833"/>
    </source>
</evidence>
<keyword evidence="6" id="KW-0175">Coiled coil</keyword>
<keyword evidence="5" id="KW-0391">Immunity</keyword>
<dbReference type="InterPro" id="IPR013320">
    <property type="entry name" value="ConA-like_dom_sf"/>
</dbReference>
<evidence type="ECO:0000256" key="1">
    <source>
        <dbReference type="ARBA" id="ARBA00022588"/>
    </source>
</evidence>
<keyword evidence="1" id="KW-0399">Innate immunity</keyword>